<feature type="signal peptide" evidence="1">
    <location>
        <begin position="1"/>
        <end position="22"/>
    </location>
</feature>
<evidence type="ECO:0000313" key="3">
    <source>
        <dbReference type="Proteomes" id="UP000464524"/>
    </source>
</evidence>
<dbReference type="OrthoDB" id="6388303at2"/>
<dbReference type="KEGG" id="pmes:FX988_03209"/>
<accession>A0A857JPI5</accession>
<organism evidence="2 3">
    <name type="scientific">Paraglaciecola mesophila</name>
    <dbReference type="NCBI Taxonomy" id="197222"/>
    <lineage>
        <taxon>Bacteria</taxon>
        <taxon>Pseudomonadati</taxon>
        <taxon>Pseudomonadota</taxon>
        <taxon>Gammaproteobacteria</taxon>
        <taxon>Alteromonadales</taxon>
        <taxon>Alteromonadaceae</taxon>
        <taxon>Paraglaciecola</taxon>
    </lineage>
</organism>
<evidence type="ECO:0000256" key="1">
    <source>
        <dbReference type="SAM" id="SignalP"/>
    </source>
</evidence>
<dbReference type="Proteomes" id="UP000464524">
    <property type="component" value="Chromosome"/>
</dbReference>
<evidence type="ECO:0000313" key="2">
    <source>
        <dbReference type="EMBL" id="QHJ12951.1"/>
    </source>
</evidence>
<name>A0A857JPI5_9ALTE</name>
<proteinExistence type="predicted"/>
<dbReference type="EMBL" id="CP047656">
    <property type="protein sequence ID" value="QHJ12951.1"/>
    <property type="molecule type" value="Genomic_DNA"/>
</dbReference>
<dbReference type="RefSeq" id="WP_160181096.1">
    <property type="nucleotide sequence ID" value="NZ_CP047656.1"/>
</dbReference>
<keyword evidence="3" id="KW-1185">Reference proteome</keyword>
<gene>
    <name evidence="2" type="ORF">FX988_03209</name>
</gene>
<reference evidence="2 3" key="1">
    <citation type="submission" date="2019-12" db="EMBL/GenBank/DDBJ databases">
        <title>Genome sequencing and assembly of endphytes of Porphyra tenera.</title>
        <authorList>
            <person name="Park J.M."/>
            <person name="Shin R."/>
            <person name="Jo S.H."/>
        </authorList>
    </citation>
    <scope>NUCLEOTIDE SEQUENCE [LARGE SCALE GENOMIC DNA]</scope>
    <source>
        <strain evidence="2 3">GPM4</strain>
    </source>
</reference>
<dbReference type="AlphaFoldDB" id="A0A857JPI5"/>
<protein>
    <submittedName>
        <fullName evidence="2">Uncharacterized protein</fullName>
    </submittedName>
</protein>
<sequence length="100" mass="11002">MNKFLVLLLPLLFSLLSVEGRAASSGNVNIERSALLSDAFEYQALQLSQEADDRDEHFYIGFTAPKQPNKTKQTGYINCGQPSFRSTYDTSSIRAPPSAG</sequence>
<keyword evidence="1" id="KW-0732">Signal</keyword>
<feature type="chain" id="PRO_5032749264" evidence="1">
    <location>
        <begin position="23"/>
        <end position="100"/>
    </location>
</feature>